<feature type="transmembrane region" description="Helical" evidence="1">
    <location>
        <begin position="52"/>
        <end position="69"/>
    </location>
</feature>
<proteinExistence type="predicted"/>
<protein>
    <submittedName>
        <fullName evidence="2">Uncharacterized protein</fullName>
    </submittedName>
</protein>
<evidence type="ECO:0000256" key="1">
    <source>
        <dbReference type="SAM" id="Phobius"/>
    </source>
</evidence>
<keyword evidence="1" id="KW-0812">Transmembrane</keyword>
<accession>A0A939JEJ7</accession>
<reference evidence="2" key="1">
    <citation type="submission" date="2021-03" db="EMBL/GenBank/DDBJ databases">
        <authorList>
            <person name="Kim M.K."/>
        </authorList>
    </citation>
    <scope>NUCLEOTIDE SEQUENCE</scope>
    <source>
        <strain evidence="2">BT186</strain>
    </source>
</reference>
<keyword evidence="1" id="KW-1133">Transmembrane helix</keyword>
<evidence type="ECO:0000313" key="3">
    <source>
        <dbReference type="Proteomes" id="UP000664144"/>
    </source>
</evidence>
<dbReference type="RefSeq" id="WP_206986426.1">
    <property type="nucleotide sequence ID" value="NZ_JAFLQZ010000019.1"/>
</dbReference>
<comment type="caution">
    <text evidence="2">The sequence shown here is derived from an EMBL/GenBank/DDBJ whole genome shotgun (WGS) entry which is preliminary data.</text>
</comment>
<keyword evidence="3" id="KW-1185">Reference proteome</keyword>
<dbReference type="EMBL" id="JAFLQZ010000019">
    <property type="protein sequence ID" value="MBO0360505.1"/>
    <property type="molecule type" value="Genomic_DNA"/>
</dbReference>
<organism evidence="2 3">
    <name type="scientific">Hymenobacter telluris</name>
    <dbReference type="NCBI Taxonomy" id="2816474"/>
    <lineage>
        <taxon>Bacteria</taxon>
        <taxon>Pseudomonadati</taxon>
        <taxon>Bacteroidota</taxon>
        <taxon>Cytophagia</taxon>
        <taxon>Cytophagales</taxon>
        <taxon>Hymenobacteraceae</taxon>
        <taxon>Hymenobacter</taxon>
    </lineage>
</organism>
<dbReference type="InterPro" id="IPR046897">
    <property type="entry name" value="ABC-3C_MC6"/>
</dbReference>
<name>A0A939JEJ7_9BACT</name>
<keyword evidence="1" id="KW-0472">Membrane</keyword>
<sequence length="79" mass="8865">MILPTKHLPTERALLTVGAQLLTHLQEPKSVSRLWSDIKHDPSQDNSISFDWFVLALDLLSAMGIIHFANERIARTTSA</sequence>
<evidence type="ECO:0000313" key="2">
    <source>
        <dbReference type="EMBL" id="MBO0360505.1"/>
    </source>
</evidence>
<gene>
    <name evidence="2" type="ORF">J0X19_21265</name>
</gene>
<dbReference type="Pfam" id="PF20293">
    <property type="entry name" value="MC6"/>
    <property type="match status" value="1"/>
</dbReference>
<dbReference type="AlphaFoldDB" id="A0A939JEJ7"/>
<dbReference type="Proteomes" id="UP000664144">
    <property type="component" value="Unassembled WGS sequence"/>
</dbReference>